<evidence type="ECO:0000256" key="4">
    <source>
        <dbReference type="ARBA" id="ARBA00023139"/>
    </source>
</evidence>
<evidence type="ECO:0000256" key="8">
    <source>
        <dbReference type="ARBA" id="ARBA00049730"/>
    </source>
</evidence>
<keyword evidence="4" id="KW-0564">Palmitate</keyword>
<dbReference type="eggNOG" id="COG5567">
    <property type="taxonomic scope" value="Bacteria"/>
</dbReference>
<protein>
    <recommendedName>
        <fullName evidence="8">LPS-assembly lipoprotein LptM</fullName>
    </recommendedName>
</protein>
<reference evidence="10 11" key="1">
    <citation type="submission" date="2016-10" db="EMBL/GenBank/DDBJ databases">
        <authorList>
            <person name="de Groot N.N."/>
        </authorList>
    </citation>
    <scope>NUCLEOTIDE SEQUENCE [LARGE SCALE GENOMIC DNA]</scope>
    <source>
        <strain evidence="10 11">ATCC 29281</strain>
    </source>
</reference>
<evidence type="ECO:0000256" key="2">
    <source>
        <dbReference type="ARBA" id="ARBA00022729"/>
    </source>
</evidence>
<keyword evidence="3" id="KW-0472">Membrane</keyword>
<comment type="similarity">
    <text evidence="7">Belongs to the LptM family.</text>
</comment>
<dbReference type="GeneID" id="97765780"/>
<evidence type="ECO:0000256" key="9">
    <source>
        <dbReference type="SAM" id="MobiDB-lite"/>
    </source>
</evidence>
<dbReference type="InterPro" id="IPR032831">
    <property type="entry name" value="LptM_cons"/>
</dbReference>
<dbReference type="STRING" id="71657.SAMN02982996_02936"/>
<proteinExistence type="inferred from homology"/>
<gene>
    <name evidence="10" type="ORF">SAMN02982996_02936</name>
</gene>
<evidence type="ECO:0000256" key="1">
    <source>
        <dbReference type="ARBA" id="ARBA00004459"/>
    </source>
</evidence>
<keyword evidence="5" id="KW-0998">Cell outer membrane</keyword>
<accession>A0A1H4F7K3</accession>
<evidence type="ECO:0000256" key="3">
    <source>
        <dbReference type="ARBA" id="ARBA00023136"/>
    </source>
</evidence>
<comment type="subcellular location">
    <subcellularLocation>
        <location evidence="1">Cell outer membrane</location>
        <topology evidence="1">Lipid-anchor</topology>
    </subcellularLocation>
</comment>
<keyword evidence="2" id="KW-0732">Signal</keyword>
<name>A0A1H4F7K3_9GAMM</name>
<dbReference type="EMBL" id="FNQS01000012">
    <property type="protein sequence ID" value="SEA93284.1"/>
    <property type="molecule type" value="Genomic_DNA"/>
</dbReference>
<evidence type="ECO:0000256" key="6">
    <source>
        <dbReference type="ARBA" id="ARBA00023288"/>
    </source>
</evidence>
<dbReference type="PROSITE" id="PS51257">
    <property type="entry name" value="PROKAR_LIPOPROTEIN"/>
    <property type="match status" value="1"/>
</dbReference>
<feature type="compositionally biased region" description="Polar residues" evidence="9">
    <location>
        <begin position="33"/>
        <end position="55"/>
    </location>
</feature>
<dbReference type="AlphaFoldDB" id="A0A1H4F7K3"/>
<feature type="region of interest" description="Disordered" evidence="9">
    <location>
        <begin position="26"/>
        <end position="55"/>
    </location>
</feature>
<dbReference type="RefSeq" id="WP_071999816.1">
    <property type="nucleotide sequence ID" value="NZ_FNQS01000012.1"/>
</dbReference>
<sequence length="55" mass="5839">MKSLFRQAALALVALAVVGCGLKGPLYFPPEQKSPTPSESQTQNNTTPQPSANRP</sequence>
<keyword evidence="11" id="KW-1185">Reference proteome</keyword>
<dbReference type="GO" id="GO:0009279">
    <property type="term" value="C:cell outer membrane"/>
    <property type="evidence" value="ECO:0007669"/>
    <property type="project" value="UniProtKB-SubCell"/>
</dbReference>
<dbReference type="NCBIfam" id="NF047847">
    <property type="entry name" value="SS_mature_LptM"/>
    <property type="match status" value="1"/>
</dbReference>
<evidence type="ECO:0000256" key="7">
    <source>
        <dbReference type="ARBA" id="ARBA00049647"/>
    </source>
</evidence>
<evidence type="ECO:0000313" key="10">
    <source>
        <dbReference type="EMBL" id="SEA93284.1"/>
    </source>
</evidence>
<keyword evidence="6 10" id="KW-0449">Lipoprotein</keyword>
<organism evidence="10 11">
    <name type="scientific">Lonsdalea quercina</name>
    <dbReference type="NCBI Taxonomy" id="71657"/>
    <lineage>
        <taxon>Bacteria</taxon>
        <taxon>Pseudomonadati</taxon>
        <taxon>Pseudomonadota</taxon>
        <taxon>Gammaproteobacteria</taxon>
        <taxon>Enterobacterales</taxon>
        <taxon>Pectobacteriaceae</taxon>
        <taxon>Lonsdalea</taxon>
    </lineage>
</organism>
<dbReference type="Pfam" id="PF13627">
    <property type="entry name" value="LptM_cons"/>
    <property type="match status" value="1"/>
</dbReference>
<evidence type="ECO:0000256" key="5">
    <source>
        <dbReference type="ARBA" id="ARBA00023237"/>
    </source>
</evidence>
<dbReference type="Proteomes" id="UP000187280">
    <property type="component" value="Unassembled WGS sequence"/>
</dbReference>
<evidence type="ECO:0000313" key="11">
    <source>
        <dbReference type="Proteomes" id="UP000187280"/>
    </source>
</evidence>